<protein>
    <submittedName>
        <fullName evidence="1">Uncharacterized protein</fullName>
    </submittedName>
</protein>
<keyword evidence="2" id="KW-1185">Reference proteome</keyword>
<gene>
    <name evidence="1" type="ORF">AAG570_003925</name>
</gene>
<reference evidence="1 2" key="1">
    <citation type="submission" date="2024-07" db="EMBL/GenBank/DDBJ databases">
        <title>Chromosome-level genome assembly of the water stick insect Ranatra chinensis (Heteroptera: Nepidae).</title>
        <authorList>
            <person name="Liu X."/>
        </authorList>
    </citation>
    <scope>NUCLEOTIDE SEQUENCE [LARGE SCALE GENOMIC DNA]</scope>
    <source>
        <strain evidence="1">Cailab_2021Rc</strain>
        <tissue evidence="1">Muscle</tissue>
    </source>
</reference>
<dbReference type="Proteomes" id="UP001558652">
    <property type="component" value="Unassembled WGS sequence"/>
</dbReference>
<evidence type="ECO:0000313" key="2">
    <source>
        <dbReference type="Proteomes" id="UP001558652"/>
    </source>
</evidence>
<organism evidence="1 2">
    <name type="scientific">Ranatra chinensis</name>
    <dbReference type="NCBI Taxonomy" id="642074"/>
    <lineage>
        <taxon>Eukaryota</taxon>
        <taxon>Metazoa</taxon>
        <taxon>Ecdysozoa</taxon>
        <taxon>Arthropoda</taxon>
        <taxon>Hexapoda</taxon>
        <taxon>Insecta</taxon>
        <taxon>Pterygota</taxon>
        <taxon>Neoptera</taxon>
        <taxon>Paraneoptera</taxon>
        <taxon>Hemiptera</taxon>
        <taxon>Heteroptera</taxon>
        <taxon>Panheteroptera</taxon>
        <taxon>Nepomorpha</taxon>
        <taxon>Nepidae</taxon>
        <taxon>Ranatrinae</taxon>
        <taxon>Ranatra</taxon>
    </lineage>
</organism>
<comment type="caution">
    <text evidence="1">The sequence shown here is derived from an EMBL/GenBank/DDBJ whole genome shotgun (WGS) entry which is preliminary data.</text>
</comment>
<dbReference type="AlphaFoldDB" id="A0ABD0Y4K6"/>
<dbReference type="EMBL" id="JBFDAA010000015">
    <property type="protein sequence ID" value="KAL1117610.1"/>
    <property type="molecule type" value="Genomic_DNA"/>
</dbReference>
<sequence>MPRGHRLISLRGGFKGCVWENRALISGLEWDSRFEILKECPCVARHDEVRRSGRGRALVREECSHELCHAGEGRSLLGPSRPIGGLPRASDVTSTHLAANSIHAYRLHHRSSNAGARIASANRVTFDTTTDDMS</sequence>
<evidence type="ECO:0000313" key="1">
    <source>
        <dbReference type="EMBL" id="KAL1117610.1"/>
    </source>
</evidence>
<proteinExistence type="predicted"/>
<name>A0ABD0Y4K6_9HEMI</name>
<accession>A0ABD0Y4K6</accession>